<dbReference type="EMBL" id="VXIS01000323">
    <property type="protein sequence ID" value="KAA8894634.1"/>
    <property type="molecule type" value="Genomic_DNA"/>
</dbReference>
<name>A0A5J5EHC5_9PEZI</name>
<dbReference type="AlphaFoldDB" id="A0A5J5EHC5"/>
<keyword evidence="2" id="KW-1185">Reference proteome</keyword>
<dbReference type="InParanoid" id="A0A5J5EHC5"/>
<reference evidence="1 2" key="1">
    <citation type="submission" date="2019-09" db="EMBL/GenBank/DDBJ databases">
        <title>Draft genome of the ectomycorrhizal ascomycete Sphaerosporella brunnea.</title>
        <authorList>
            <consortium name="DOE Joint Genome Institute"/>
            <person name="Benucci G.M."/>
            <person name="Marozzi G."/>
            <person name="Antonielli L."/>
            <person name="Sanchez S."/>
            <person name="Marco P."/>
            <person name="Wang X."/>
            <person name="Falini L.B."/>
            <person name="Barry K."/>
            <person name="Haridas S."/>
            <person name="Lipzen A."/>
            <person name="Labutti K."/>
            <person name="Grigoriev I.V."/>
            <person name="Murat C."/>
            <person name="Martin F."/>
            <person name="Albertini E."/>
            <person name="Donnini D."/>
            <person name="Bonito G."/>
        </authorList>
    </citation>
    <scope>NUCLEOTIDE SEQUENCE [LARGE SCALE GENOMIC DNA]</scope>
    <source>
        <strain evidence="1 2">Sb_GMNB300</strain>
    </source>
</reference>
<protein>
    <submittedName>
        <fullName evidence="1">Uncharacterized protein</fullName>
    </submittedName>
</protein>
<dbReference type="Proteomes" id="UP000326924">
    <property type="component" value="Unassembled WGS sequence"/>
</dbReference>
<proteinExistence type="predicted"/>
<accession>A0A5J5EHC5</accession>
<evidence type="ECO:0000313" key="1">
    <source>
        <dbReference type="EMBL" id="KAA8894634.1"/>
    </source>
</evidence>
<gene>
    <name evidence="1" type="ORF">FN846DRAFT_999564</name>
</gene>
<sequence length="438" mass="49198">MAKKKECEVCAAAGNASNNARHMRMVHHKYYCCAQHTYVKALEYANQRTGWLECGCRLRLLIGTSTDWWKKLSMAQESLERKRAEEAEADMSNEDELMGNEGDVVERDIAALPAENELAGNEAEFIEYDDTFANFTARLAHDEADEDEVVEDFAHMLAELEVGDGFADLPAEAKLVGKKAEELSRFRPIRYGSLPATGAYGSNPSEPPRIIVRHEPVDTGQISKLVHQQREAEDRQRQLQRQDGALRPDQVVQEIATFDRTLLRNRVTSIACIRMVEGDKTIGWTPRSTEITYGANVGCADISITSFEGGAATSTIPRTDDKRRTLKMTKRLLDGVAKWSKTAQTGGEEVGDRLEETKRINTTNLEVLDKLHHFRKTGKVINQFSRNNRAVGKFFLNTPRIPAVRVLVATVLHKTDVSNPKALCPLKDRFQGRRSQQP</sequence>
<organism evidence="1 2">
    <name type="scientific">Sphaerosporella brunnea</name>
    <dbReference type="NCBI Taxonomy" id="1250544"/>
    <lineage>
        <taxon>Eukaryota</taxon>
        <taxon>Fungi</taxon>
        <taxon>Dikarya</taxon>
        <taxon>Ascomycota</taxon>
        <taxon>Pezizomycotina</taxon>
        <taxon>Pezizomycetes</taxon>
        <taxon>Pezizales</taxon>
        <taxon>Pyronemataceae</taxon>
        <taxon>Sphaerosporella</taxon>
    </lineage>
</organism>
<comment type="caution">
    <text evidence="1">The sequence shown here is derived from an EMBL/GenBank/DDBJ whole genome shotgun (WGS) entry which is preliminary data.</text>
</comment>
<evidence type="ECO:0000313" key="2">
    <source>
        <dbReference type="Proteomes" id="UP000326924"/>
    </source>
</evidence>